<dbReference type="Proteomes" id="UP000612282">
    <property type="component" value="Unassembled WGS sequence"/>
</dbReference>
<evidence type="ECO:0000256" key="1">
    <source>
        <dbReference type="SAM" id="MobiDB-lite"/>
    </source>
</evidence>
<keyword evidence="4" id="KW-1185">Reference proteome</keyword>
<dbReference type="InterPro" id="IPR036866">
    <property type="entry name" value="RibonucZ/Hydroxyglut_hydro"/>
</dbReference>
<dbReference type="InterPro" id="IPR001279">
    <property type="entry name" value="Metallo-B-lactamas"/>
</dbReference>
<feature type="compositionally biased region" description="Basic residues" evidence="1">
    <location>
        <begin position="122"/>
        <end position="143"/>
    </location>
</feature>
<organism evidence="3 4">
    <name type="scientific">Actinoplanes couchii</name>
    <dbReference type="NCBI Taxonomy" id="403638"/>
    <lineage>
        <taxon>Bacteria</taxon>
        <taxon>Bacillati</taxon>
        <taxon>Actinomycetota</taxon>
        <taxon>Actinomycetes</taxon>
        <taxon>Micromonosporales</taxon>
        <taxon>Micromonosporaceae</taxon>
        <taxon>Actinoplanes</taxon>
    </lineage>
</organism>
<evidence type="ECO:0000313" key="3">
    <source>
        <dbReference type="EMBL" id="GID61527.1"/>
    </source>
</evidence>
<feature type="domain" description="Metallo-beta-lactamase" evidence="2">
    <location>
        <begin position="18"/>
        <end position="112"/>
    </location>
</feature>
<sequence>MTVDVQSLTDGLWRVPTSASNAYLWRTRAGGFVVVDPGLYGDETIVQNALRSLEASTGDVQSIVVTYFHSDHAGAAAALAAVTGAPVGASFRDAAVLRGDAPHPRPASADPPRRIETPDRRPRSRSAPARRRPPGPGRTRRTARGLGTAVATRPARRSSAVGPGRELRLIRRGSPGQPSVP</sequence>
<protein>
    <recommendedName>
        <fullName evidence="2">Metallo-beta-lactamase domain-containing protein</fullName>
    </recommendedName>
</protein>
<feature type="compositionally biased region" description="Basic and acidic residues" evidence="1">
    <location>
        <begin position="111"/>
        <end position="121"/>
    </location>
</feature>
<proteinExistence type="predicted"/>
<reference evidence="3 4" key="1">
    <citation type="submission" date="2021-01" db="EMBL/GenBank/DDBJ databases">
        <title>Whole genome shotgun sequence of Actinoplanes couchii NBRC 106145.</title>
        <authorList>
            <person name="Komaki H."/>
            <person name="Tamura T."/>
        </authorList>
    </citation>
    <scope>NUCLEOTIDE SEQUENCE [LARGE SCALE GENOMIC DNA]</scope>
    <source>
        <strain evidence="3 4">NBRC 106145</strain>
    </source>
</reference>
<evidence type="ECO:0000313" key="4">
    <source>
        <dbReference type="Proteomes" id="UP000612282"/>
    </source>
</evidence>
<dbReference type="SUPFAM" id="SSF56281">
    <property type="entry name" value="Metallo-hydrolase/oxidoreductase"/>
    <property type="match status" value="1"/>
</dbReference>
<evidence type="ECO:0000259" key="2">
    <source>
        <dbReference type="Pfam" id="PF00753"/>
    </source>
</evidence>
<feature type="compositionally biased region" description="Low complexity" evidence="1">
    <location>
        <begin position="144"/>
        <end position="153"/>
    </location>
</feature>
<dbReference type="EMBL" id="BOMG01000129">
    <property type="protein sequence ID" value="GID61527.1"/>
    <property type="molecule type" value="Genomic_DNA"/>
</dbReference>
<feature type="region of interest" description="Disordered" evidence="1">
    <location>
        <begin position="98"/>
        <end position="181"/>
    </location>
</feature>
<dbReference type="Gene3D" id="3.60.15.10">
    <property type="entry name" value="Ribonuclease Z/Hydroxyacylglutathione hydrolase-like"/>
    <property type="match status" value="1"/>
</dbReference>
<accession>A0ABQ3XSN6</accession>
<name>A0ABQ3XSN6_9ACTN</name>
<gene>
    <name evidence="3" type="ORF">Aco03nite_099310</name>
</gene>
<comment type="caution">
    <text evidence="3">The sequence shown here is derived from an EMBL/GenBank/DDBJ whole genome shotgun (WGS) entry which is preliminary data.</text>
</comment>
<dbReference type="Pfam" id="PF00753">
    <property type="entry name" value="Lactamase_B"/>
    <property type="match status" value="1"/>
</dbReference>